<reference evidence="4" key="1">
    <citation type="submission" date="2016-04" db="UniProtKB">
        <authorList>
            <consortium name="WormBaseParasite"/>
        </authorList>
    </citation>
    <scope>IDENTIFICATION</scope>
</reference>
<dbReference type="WBParaSite" id="ACOC_0000870101-mRNA-1">
    <property type="protein sequence ID" value="ACOC_0000870101-mRNA-1"/>
    <property type="gene ID" value="ACOC_0000870101"/>
</dbReference>
<protein>
    <submittedName>
        <fullName evidence="4">DUF663 domain-containing protein</fullName>
    </submittedName>
</protein>
<organism evidence="4">
    <name type="scientific">Angiostrongylus costaricensis</name>
    <name type="common">Nematode worm</name>
    <dbReference type="NCBI Taxonomy" id="334426"/>
    <lineage>
        <taxon>Eukaryota</taxon>
        <taxon>Metazoa</taxon>
        <taxon>Ecdysozoa</taxon>
        <taxon>Nematoda</taxon>
        <taxon>Chromadorea</taxon>
        <taxon>Rhabditida</taxon>
        <taxon>Rhabditina</taxon>
        <taxon>Rhabditomorpha</taxon>
        <taxon>Strongyloidea</taxon>
        <taxon>Metastrongylidae</taxon>
        <taxon>Angiostrongylus</taxon>
    </lineage>
</organism>
<evidence type="ECO:0000256" key="1">
    <source>
        <dbReference type="SAM" id="MobiDB-lite"/>
    </source>
</evidence>
<reference evidence="2 3" key="2">
    <citation type="submission" date="2018-11" db="EMBL/GenBank/DDBJ databases">
        <authorList>
            <consortium name="Pathogen Informatics"/>
        </authorList>
    </citation>
    <scope>NUCLEOTIDE SEQUENCE [LARGE SCALE GENOMIC DNA]</scope>
    <source>
        <strain evidence="2 3">Costa Rica</strain>
    </source>
</reference>
<name>A0A0R3PSQ1_ANGCS</name>
<evidence type="ECO:0000313" key="2">
    <source>
        <dbReference type="EMBL" id="VDM60287.1"/>
    </source>
</evidence>
<dbReference type="AlphaFoldDB" id="A0A0R3PSQ1"/>
<gene>
    <name evidence="2" type="ORF">ACOC_LOCUS8702</name>
</gene>
<dbReference type="EMBL" id="UYYA01004190">
    <property type="protein sequence ID" value="VDM60287.1"/>
    <property type="molecule type" value="Genomic_DNA"/>
</dbReference>
<keyword evidence="3" id="KW-1185">Reference proteome</keyword>
<accession>A0A0R3PSQ1</accession>
<sequence>MGKAVAYLNEQIWDEKYSGYVPTHVFNHNVFKPEKRAKHYGKWKTVTNYDEDDDKDDDVGTDDDDINVNNDDNDDYEGDDDDDDVVYER</sequence>
<dbReference type="Proteomes" id="UP000267027">
    <property type="component" value="Unassembled WGS sequence"/>
</dbReference>
<feature type="region of interest" description="Disordered" evidence="1">
    <location>
        <begin position="47"/>
        <end position="89"/>
    </location>
</feature>
<evidence type="ECO:0000313" key="4">
    <source>
        <dbReference type="WBParaSite" id="ACOC_0000870101-mRNA-1"/>
    </source>
</evidence>
<proteinExistence type="predicted"/>
<evidence type="ECO:0000313" key="3">
    <source>
        <dbReference type="Proteomes" id="UP000267027"/>
    </source>
</evidence>
<feature type="compositionally biased region" description="Acidic residues" evidence="1">
    <location>
        <begin position="49"/>
        <end position="89"/>
    </location>
</feature>